<evidence type="ECO:0000313" key="6">
    <source>
        <dbReference type="Proteomes" id="UP000322110"/>
    </source>
</evidence>
<dbReference type="SUPFAM" id="SSF53822">
    <property type="entry name" value="Periplasmic binding protein-like I"/>
    <property type="match status" value="1"/>
</dbReference>
<sequence>MIIPDIANPMFGEIARGASDMLEDAGYHLLVLSHDARPDRQASQIRNLLRQRVDGVILQPFSSRDDAVPQLTEAGMPIVLLARRHLEQPSDHVTIDLCTPLLEGLTHLAALGHRRIAITLMGGRPSTSADARFETYCRFMRDRFGEVDEALIVRLERTELESGRMATPALLAAQPSAVIASNDLLALGIREGLRDAGLLVPRDLSLLALDDTFLSALPGIDLTSPTLPKREIGMAAARLILERIAEPDRPFETVTLPARLVVRHSTAARPALR</sequence>
<evidence type="ECO:0000256" key="3">
    <source>
        <dbReference type="ARBA" id="ARBA00023163"/>
    </source>
</evidence>
<evidence type="ECO:0000313" key="5">
    <source>
        <dbReference type="EMBL" id="KAA2212173.1"/>
    </source>
</evidence>
<keyword evidence="1" id="KW-0805">Transcription regulation</keyword>
<dbReference type="GO" id="GO:0003700">
    <property type="term" value="F:DNA-binding transcription factor activity"/>
    <property type="evidence" value="ECO:0007669"/>
    <property type="project" value="TreeGrafter"/>
</dbReference>
<keyword evidence="2" id="KW-0238">DNA-binding</keyword>
<dbReference type="Pfam" id="PF13377">
    <property type="entry name" value="Peripla_BP_3"/>
    <property type="match status" value="1"/>
</dbReference>
<feature type="domain" description="Transcriptional regulator LacI/GalR-like sensor" evidence="4">
    <location>
        <begin position="106"/>
        <end position="266"/>
    </location>
</feature>
<gene>
    <name evidence="5" type="ORF">F0Q34_16135</name>
</gene>
<keyword evidence="3" id="KW-0804">Transcription</keyword>
<evidence type="ECO:0000256" key="2">
    <source>
        <dbReference type="ARBA" id="ARBA00023125"/>
    </source>
</evidence>
<proteinExistence type="predicted"/>
<protein>
    <submittedName>
        <fullName evidence="5">LacI family transcriptional regulator</fullName>
    </submittedName>
</protein>
<dbReference type="InterPro" id="IPR028082">
    <property type="entry name" value="Peripla_BP_I"/>
</dbReference>
<dbReference type="AlphaFoldDB" id="A0A5B2TDJ9"/>
<dbReference type="Gene3D" id="3.40.50.2300">
    <property type="match status" value="2"/>
</dbReference>
<evidence type="ECO:0000256" key="1">
    <source>
        <dbReference type="ARBA" id="ARBA00023015"/>
    </source>
</evidence>
<evidence type="ECO:0000259" key="4">
    <source>
        <dbReference type="Pfam" id="PF13377"/>
    </source>
</evidence>
<dbReference type="EMBL" id="VUKA01000010">
    <property type="protein sequence ID" value="KAA2212173.1"/>
    <property type="molecule type" value="Genomic_DNA"/>
</dbReference>
<dbReference type="PANTHER" id="PTHR30146">
    <property type="entry name" value="LACI-RELATED TRANSCRIPTIONAL REPRESSOR"/>
    <property type="match status" value="1"/>
</dbReference>
<keyword evidence="6" id="KW-1185">Reference proteome</keyword>
<accession>A0A5B2TDJ9</accession>
<organism evidence="5 6">
    <name type="scientific">Teichococcus oryzae</name>
    <dbReference type="NCBI Taxonomy" id="1608942"/>
    <lineage>
        <taxon>Bacteria</taxon>
        <taxon>Pseudomonadati</taxon>
        <taxon>Pseudomonadota</taxon>
        <taxon>Alphaproteobacteria</taxon>
        <taxon>Acetobacterales</taxon>
        <taxon>Roseomonadaceae</taxon>
        <taxon>Roseomonas</taxon>
    </lineage>
</organism>
<dbReference type="OrthoDB" id="9784962at2"/>
<dbReference type="PANTHER" id="PTHR30146:SF138">
    <property type="entry name" value="TRANSCRIPTIONAL REGULATORY PROTEIN"/>
    <property type="match status" value="1"/>
</dbReference>
<dbReference type="GO" id="GO:0000976">
    <property type="term" value="F:transcription cis-regulatory region binding"/>
    <property type="evidence" value="ECO:0007669"/>
    <property type="project" value="TreeGrafter"/>
</dbReference>
<reference evidence="5 6" key="1">
    <citation type="journal article" date="2015" name="Int. J. Syst. Evol. Microbiol.">
        <title>Roseomonas oryzae sp. nov., isolated from paddy rhizosphere soil.</title>
        <authorList>
            <person name="Ramaprasad E.V."/>
            <person name="Sasikala Ch."/>
            <person name="Ramana Ch.V."/>
        </authorList>
    </citation>
    <scope>NUCLEOTIDE SEQUENCE [LARGE SCALE GENOMIC DNA]</scope>
    <source>
        <strain evidence="5 6">KCTC 42542</strain>
    </source>
</reference>
<dbReference type="CDD" id="cd06267">
    <property type="entry name" value="PBP1_LacI_sugar_binding-like"/>
    <property type="match status" value="1"/>
</dbReference>
<comment type="caution">
    <text evidence="5">The sequence shown here is derived from an EMBL/GenBank/DDBJ whole genome shotgun (WGS) entry which is preliminary data.</text>
</comment>
<dbReference type="InterPro" id="IPR046335">
    <property type="entry name" value="LacI/GalR-like_sensor"/>
</dbReference>
<name>A0A5B2TDJ9_9PROT</name>
<dbReference type="Proteomes" id="UP000322110">
    <property type="component" value="Unassembled WGS sequence"/>
</dbReference>